<evidence type="ECO:0000256" key="1">
    <source>
        <dbReference type="ARBA" id="ARBA00010879"/>
    </source>
</evidence>
<name>A0AAE0RGX6_9TELE</name>
<comment type="similarity">
    <text evidence="1">Belongs to the beta type-B retroviral polymerase family. HERV class-II K(HML-2) pol subfamily.</text>
</comment>
<feature type="non-terminal residue" evidence="4">
    <location>
        <position position="440"/>
    </location>
</feature>
<dbReference type="PANTHER" id="PTHR47027">
    <property type="entry name" value="REVERSE TRANSCRIPTASE DOMAIN-CONTAINING PROTEIN"/>
    <property type="match status" value="1"/>
</dbReference>
<dbReference type="Gene3D" id="3.30.70.270">
    <property type="match status" value="1"/>
</dbReference>
<dbReference type="PROSITE" id="PS50878">
    <property type="entry name" value="RT_POL"/>
    <property type="match status" value="1"/>
</dbReference>
<dbReference type="AlphaFoldDB" id="A0AAE0RGX6"/>
<dbReference type="Pfam" id="PF00078">
    <property type="entry name" value="RVT_1"/>
    <property type="match status" value="1"/>
</dbReference>
<dbReference type="EMBL" id="JAUCMX010000002">
    <property type="protein sequence ID" value="KAK3553987.1"/>
    <property type="molecule type" value="Genomic_DNA"/>
</dbReference>
<proteinExistence type="inferred from homology"/>
<sequence>MASCPETAQLMQFFALRILMEKYRDGQRELHCVFVDLEKAYDRVPREQLWYCMRKSGVAEKYVRVVQDMYERSRTVVRCAVGQTEEFKVEVGLHQGSALSPFLFAMVMYQLSEEVRQESPWTMMFADDIVICSESREQVEENLERWRFAMERGGMKVSRSKTEYMCVNEREGSGAVRLQGEEVKKIQEFKCLGSTVQSNGECGKEVKKRVQAGWNGWRKVSVVLCDRKISARIKGKVYRTVVRPAMLYGLEMASLRKRQESELKVAELKMLRFSLGVTRLDRIRNEYIRGTAHVGRLRDKVREARLRWFGHVQTMEIEYIGRRMLDMELPGRRQRGRPKRRYMDVINEDMKLVGASVAEEDSYDSTLRKSRKGLVIREGAILKPVSDAAAQDALDGPSVEGGQDGRWKMSLPQPSQEVETLLGFLGDGAGVERLDMKCFF</sequence>
<dbReference type="SUPFAM" id="SSF56672">
    <property type="entry name" value="DNA/RNA polymerases"/>
    <property type="match status" value="1"/>
</dbReference>
<comment type="caution">
    <text evidence="4">The sequence shown here is derived from an EMBL/GenBank/DDBJ whole genome shotgun (WGS) entry which is preliminary data.</text>
</comment>
<organism evidence="4 5">
    <name type="scientific">Hemibagrus guttatus</name>
    <dbReference type="NCBI Taxonomy" id="175788"/>
    <lineage>
        <taxon>Eukaryota</taxon>
        <taxon>Metazoa</taxon>
        <taxon>Chordata</taxon>
        <taxon>Craniata</taxon>
        <taxon>Vertebrata</taxon>
        <taxon>Euteleostomi</taxon>
        <taxon>Actinopterygii</taxon>
        <taxon>Neopterygii</taxon>
        <taxon>Teleostei</taxon>
        <taxon>Ostariophysi</taxon>
        <taxon>Siluriformes</taxon>
        <taxon>Bagridae</taxon>
        <taxon>Hemibagrus</taxon>
    </lineage>
</organism>
<evidence type="ECO:0000256" key="2">
    <source>
        <dbReference type="ARBA" id="ARBA00012180"/>
    </source>
</evidence>
<keyword evidence="5" id="KW-1185">Reference proteome</keyword>
<accession>A0AAE0RGX6</accession>
<gene>
    <name evidence="4" type="ORF">QTP70_019033</name>
</gene>
<dbReference type="InterPro" id="IPR043502">
    <property type="entry name" value="DNA/RNA_pol_sf"/>
</dbReference>
<feature type="domain" description="Reverse transcriptase" evidence="3">
    <location>
        <begin position="1"/>
        <end position="196"/>
    </location>
</feature>
<dbReference type="PANTHER" id="PTHR47027:SF28">
    <property type="entry name" value="ENDONUCLEASE-REVERSE TRANSCRIPTASE"/>
    <property type="match status" value="1"/>
</dbReference>
<protein>
    <recommendedName>
        <fullName evidence="2">ribonuclease H</fullName>
        <ecNumber evidence="2">3.1.26.4</ecNumber>
    </recommendedName>
</protein>
<dbReference type="GO" id="GO:0004523">
    <property type="term" value="F:RNA-DNA hybrid ribonuclease activity"/>
    <property type="evidence" value="ECO:0007669"/>
    <property type="project" value="UniProtKB-EC"/>
</dbReference>
<dbReference type="EC" id="3.1.26.4" evidence="2"/>
<evidence type="ECO:0000313" key="5">
    <source>
        <dbReference type="Proteomes" id="UP001274896"/>
    </source>
</evidence>
<dbReference type="InterPro" id="IPR000477">
    <property type="entry name" value="RT_dom"/>
</dbReference>
<reference evidence="4" key="1">
    <citation type="submission" date="2023-06" db="EMBL/GenBank/DDBJ databases">
        <title>Male Hemibagrus guttatus genome.</title>
        <authorList>
            <person name="Bian C."/>
        </authorList>
    </citation>
    <scope>NUCLEOTIDE SEQUENCE</scope>
    <source>
        <strain evidence="4">Male_cb2023</strain>
        <tissue evidence="4">Muscle</tissue>
    </source>
</reference>
<evidence type="ECO:0000313" key="4">
    <source>
        <dbReference type="EMBL" id="KAK3553987.1"/>
    </source>
</evidence>
<dbReference type="Proteomes" id="UP001274896">
    <property type="component" value="Unassembled WGS sequence"/>
</dbReference>
<dbReference type="InterPro" id="IPR043128">
    <property type="entry name" value="Rev_trsase/Diguanyl_cyclase"/>
</dbReference>
<evidence type="ECO:0000259" key="3">
    <source>
        <dbReference type="PROSITE" id="PS50878"/>
    </source>
</evidence>